<evidence type="ECO:0000256" key="3">
    <source>
        <dbReference type="ARBA" id="ARBA00005708"/>
    </source>
</evidence>
<comment type="caution">
    <text evidence="9">The sequence shown here is derived from an EMBL/GenBank/DDBJ whole genome shotgun (WGS) entry which is preliminary data.</text>
</comment>
<dbReference type="EMBL" id="LANI01000003">
    <property type="protein sequence ID" value="KKJ77693.1"/>
    <property type="molecule type" value="Genomic_DNA"/>
</dbReference>
<reference evidence="9 10" key="1">
    <citation type="submission" date="2015-03" db="EMBL/GenBank/DDBJ databases">
        <title>Genome sequence of Kiloniella sp. P1-1, isolated from the gut microflora of Pacific white shrimp, Penaeus vannamei.</title>
        <authorList>
            <person name="Shao Z."/>
            <person name="Wang L."/>
            <person name="Li X."/>
        </authorList>
    </citation>
    <scope>NUCLEOTIDE SEQUENCE [LARGE SCALE GENOMIC DNA]</scope>
    <source>
        <strain evidence="9 10">P1-1</strain>
    </source>
</reference>
<evidence type="ECO:0000256" key="1">
    <source>
        <dbReference type="ARBA" id="ARBA00001353"/>
    </source>
</evidence>
<dbReference type="GO" id="GO:0004150">
    <property type="term" value="F:dihydroneopterin aldolase activity"/>
    <property type="evidence" value="ECO:0007669"/>
    <property type="project" value="UniProtKB-EC"/>
</dbReference>
<dbReference type="Proteomes" id="UP000034491">
    <property type="component" value="Unassembled WGS sequence"/>
</dbReference>
<dbReference type="PANTHER" id="PTHR42844">
    <property type="entry name" value="DIHYDRONEOPTERIN ALDOLASE 1-RELATED"/>
    <property type="match status" value="1"/>
</dbReference>
<dbReference type="SUPFAM" id="SSF55620">
    <property type="entry name" value="Tetrahydrobiopterin biosynthesis enzymes-like"/>
    <property type="match status" value="1"/>
</dbReference>
<protein>
    <recommendedName>
        <fullName evidence="4">dihydroneopterin aldolase</fullName>
        <ecNumber evidence="4">4.1.2.25</ecNumber>
    </recommendedName>
    <alternativeName>
        <fullName evidence="7">7,8-dihydroneopterin aldolase</fullName>
    </alternativeName>
</protein>
<keyword evidence="6" id="KW-0456">Lyase</keyword>
<evidence type="ECO:0000313" key="10">
    <source>
        <dbReference type="Proteomes" id="UP000034491"/>
    </source>
</evidence>
<dbReference type="GO" id="GO:0046656">
    <property type="term" value="P:folic acid biosynthetic process"/>
    <property type="evidence" value="ECO:0007669"/>
    <property type="project" value="UniProtKB-KW"/>
</dbReference>
<evidence type="ECO:0000256" key="2">
    <source>
        <dbReference type="ARBA" id="ARBA00005013"/>
    </source>
</evidence>
<keyword evidence="10" id="KW-1185">Reference proteome</keyword>
<dbReference type="AlphaFoldDB" id="A0A0M2RDS2"/>
<comment type="similarity">
    <text evidence="3">Belongs to the DHNA family.</text>
</comment>
<comment type="pathway">
    <text evidence="2">Cofactor biosynthesis; tetrahydrofolate biosynthesis; 2-amino-4-hydroxy-6-hydroxymethyl-7,8-dihydropteridine diphosphate from 7,8-dihydroneopterin triphosphate: step 3/4.</text>
</comment>
<dbReference type="GO" id="GO:0005737">
    <property type="term" value="C:cytoplasm"/>
    <property type="evidence" value="ECO:0007669"/>
    <property type="project" value="TreeGrafter"/>
</dbReference>
<dbReference type="EC" id="4.1.2.25" evidence="4"/>
<dbReference type="OrthoDB" id="5297888at2"/>
<dbReference type="RefSeq" id="WP_046503545.1">
    <property type="nucleotide sequence ID" value="NZ_CBDDLU010000013.1"/>
</dbReference>
<gene>
    <name evidence="9" type="ORF">WH95_04370</name>
</gene>
<organism evidence="9 10">
    <name type="scientific">Kiloniella litopenaei</name>
    <dbReference type="NCBI Taxonomy" id="1549748"/>
    <lineage>
        <taxon>Bacteria</taxon>
        <taxon>Pseudomonadati</taxon>
        <taxon>Pseudomonadota</taxon>
        <taxon>Alphaproteobacteria</taxon>
        <taxon>Rhodospirillales</taxon>
        <taxon>Kiloniellaceae</taxon>
        <taxon>Kiloniella</taxon>
    </lineage>
</organism>
<evidence type="ECO:0000256" key="4">
    <source>
        <dbReference type="ARBA" id="ARBA00013043"/>
    </source>
</evidence>
<sequence length="130" mass="14834">MTSEKSAISGSQLTEQKLIVRDLTLSCNIGLTEEERLRPQRLKVNLELTLTPLPVLNDEIDETINYGILVKKVRNVCLQTKVKLLETLANDISETCFFDERIKAVHMRIEKLDRYPDVAGVGIEITRHRS</sequence>
<dbReference type="Gene3D" id="3.30.1130.10">
    <property type="match status" value="1"/>
</dbReference>
<dbReference type="SMART" id="SM00905">
    <property type="entry name" value="FolB"/>
    <property type="match status" value="1"/>
</dbReference>
<evidence type="ECO:0000313" key="9">
    <source>
        <dbReference type="EMBL" id="KKJ77693.1"/>
    </source>
</evidence>
<dbReference type="STRING" id="1549748.WH95_04370"/>
<proteinExistence type="inferred from homology"/>
<dbReference type="PANTHER" id="PTHR42844:SF1">
    <property type="entry name" value="DIHYDRONEOPTERIN ALDOLASE 1-RELATED"/>
    <property type="match status" value="1"/>
</dbReference>
<dbReference type="InterPro" id="IPR006157">
    <property type="entry name" value="FolB_dom"/>
</dbReference>
<keyword evidence="5" id="KW-0289">Folate biosynthesis</keyword>
<evidence type="ECO:0000256" key="5">
    <source>
        <dbReference type="ARBA" id="ARBA00022909"/>
    </source>
</evidence>
<dbReference type="Pfam" id="PF02152">
    <property type="entry name" value="FolB"/>
    <property type="match status" value="1"/>
</dbReference>
<dbReference type="InterPro" id="IPR043133">
    <property type="entry name" value="GTP-CH-I_C/QueF"/>
</dbReference>
<dbReference type="NCBIfam" id="TIGR00526">
    <property type="entry name" value="folB_dom"/>
    <property type="match status" value="1"/>
</dbReference>
<evidence type="ECO:0000256" key="6">
    <source>
        <dbReference type="ARBA" id="ARBA00023239"/>
    </source>
</evidence>
<name>A0A0M2RDS2_9PROT</name>
<feature type="domain" description="Dihydroneopterin aldolase/epimerase" evidence="8">
    <location>
        <begin position="18"/>
        <end position="127"/>
    </location>
</feature>
<dbReference type="InterPro" id="IPR006156">
    <property type="entry name" value="Dihydroneopterin_aldolase"/>
</dbReference>
<accession>A0A0M2RDS2</accession>
<comment type="catalytic activity">
    <reaction evidence="1">
        <text>7,8-dihydroneopterin = 6-hydroxymethyl-7,8-dihydropterin + glycolaldehyde</text>
        <dbReference type="Rhea" id="RHEA:10540"/>
        <dbReference type="ChEBI" id="CHEBI:17001"/>
        <dbReference type="ChEBI" id="CHEBI:17071"/>
        <dbReference type="ChEBI" id="CHEBI:44841"/>
        <dbReference type="EC" id="4.1.2.25"/>
    </reaction>
</comment>
<evidence type="ECO:0000256" key="7">
    <source>
        <dbReference type="ARBA" id="ARBA00032903"/>
    </source>
</evidence>
<evidence type="ECO:0000259" key="8">
    <source>
        <dbReference type="SMART" id="SM00905"/>
    </source>
</evidence>